<dbReference type="GO" id="GO:0005886">
    <property type="term" value="C:plasma membrane"/>
    <property type="evidence" value="ECO:0007669"/>
    <property type="project" value="UniProtKB-SubCell"/>
</dbReference>
<dbReference type="CDD" id="cd18774">
    <property type="entry name" value="PDC2_HK_sensor"/>
    <property type="match status" value="1"/>
</dbReference>
<comment type="subcellular location">
    <subcellularLocation>
        <location evidence="1">Cell membrane</location>
        <topology evidence="1">Multi-pass membrane protein</topology>
    </subcellularLocation>
</comment>
<dbReference type="InterPro" id="IPR033480">
    <property type="entry name" value="sCache_2"/>
</dbReference>
<dbReference type="SMART" id="SM00304">
    <property type="entry name" value="HAMP"/>
    <property type="match status" value="1"/>
</dbReference>
<dbReference type="SUPFAM" id="SSF158472">
    <property type="entry name" value="HAMP domain-like"/>
    <property type="match status" value="1"/>
</dbReference>
<feature type="non-terminal residue" evidence="8">
    <location>
        <position position="281"/>
    </location>
</feature>
<evidence type="ECO:0000256" key="6">
    <source>
        <dbReference type="SAM" id="Phobius"/>
    </source>
</evidence>
<dbReference type="SMART" id="SM01049">
    <property type="entry name" value="Cache_2"/>
    <property type="match status" value="1"/>
</dbReference>
<dbReference type="Gene3D" id="3.30.450.20">
    <property type="entry name" value="PAS domain"/>
    <property type="match status" value="1"/>
</dbReference>
<evidence type="ECO:0000256" key="1">
    <source>
        <dbReference type="ARBA" id="ARBA00004651"/>
    </source>
</evidence>
<dbReference type="EMBL" id="NPEU01000133">
    <property type="protein sequence ID" value="RAI38303.1"/>
    <property type="molecule type" value="Genomic_DNA"/>
</dbReference>
<dbReference type="PANTHER" id="PTHR32089">
    <property type="entry name" value="METHYL-ACCEPTING CHEMOTAXIS PROTEIN MCPB"/>
    <property type="match status" value="1"/>
</dbReference>
<dbReference type="Gene3D" id="6.10.340.10">
    <property type="match status" value="1"/>
</dbReference>
<dbReference type="GO" id="GO:0007165">
    <property type="term" value="P:signal transduction"/>
    <property type="evidence" value="ECO:0007669"/>
    <property type="project" value="InterPro"/>
</dbReference>
<keyword evidence="4 6" id="KW-1133">Transmembrane helix</keyword>
<evidence type="ECO:0000256" key="5">
    <source>
        <dbReference type="ARBA" id="ARBA00023136"/>
    </source>
</evidence>
<dbReference type="AlphaFoldDB" id="A0A327KL96"/>
<keyword evidence="2" id="KW-1003">Cell membrane</keyword>
<dbReference type="PANTHER" id="PTHR32089:SF119">
    <property type="entry name" value="METHYL-ACCEPTING CHEMOTAXIS PROTEIN CTPL"/>
    <property type="match status" value="1"/>
</dbReference>
<dbReference type="Pfam" id="PF17200">
    <property type="entry name" value="sCache_2"/>
    <property type="match status" value="1"/>
</dbReference>
<dbReference type="Proteomes" id="UP000248863">
    <property type="component" value="Unassembled WGS sequence"/>
</dbReference>
<dbReference type="InterPro" id="IPR003660">
    <property type="entry name" value="HAMP_dom"/>
</dbReference>
<evidence type="ECO:0000256" key="3">
    <source>
        <dbReference type="ARBA" id="ARBA00022692"/>
    </source>
</evidence>
<feature type="domain" description="HAMP" evidence="7">
    <location>
        <begin position="207"/>
        <end position="260"/>
    </location>
</feature>
<protein>
    <submittedName>
        <fullName evidence="8">Chemotaxis protein</fullName>
    </submittedName>
</protein>
<dbReference type="CDD" id="cd06225">
    <property type="entry name" value="HAMP"/>
    <property type="match status" value="1"/>
</dbReference>
<keyword evidence="9" id="KW-1185">Reference proteome</keyword>
<organism evidence="8 9">
    <name type="scientific">Rhodoplanes elegans</name>
    <dbReference type="NCBI Taxonomy" id="29408"/>
    <lineage>
        <taxon>Bacteria</taxon>
        <taxon>Pseudomonadati</taxon>
        <taxon>Pseudomonadota</taxon>
        <taxon>Alphaproteobacteria</taxon>
        <taxon>Hyphomicrobiales</taxon>
        <taxon>Nitrobacteraceae</taxon>
        <taxon>Rhodoplanes</taxon>
    </lineage>
</organism>
<name>A0A327KL96_9BRAD</name>
<evidence type="ECO:0000256" key="2">
    <source>
        <dbReference type="ARBA" id="ARBA00022475"/>
    </source>
</evidence>
<dbReference type="OrthoDB" id="8320983at2"/>
<feature type="transmembrane region" description="Helical" evidence="6">
    <location>
        <begin position="188"/>
        <end position="210"/>
    </location>
</feature>
<evidence type="ECO:0000313" key="9">
    <source>
        <dbReference type="Proteomes" id="UP000248863"/>
    </source>
</evidence>
<reference evidence="8 9" key="1">
    <citation type="submission" date="2017-07" db="EMBL/GenBank/DDBJ databases">
        <title>Draft Genome Sequences of Select Purple Nonsulfur Bacteria.</title>
        <authorList>
            <person name="Lasarre B."/>
            <person name="Mckinlay J.B."/>
        </authorList>
    </citation>
    <scope>NUCLEOTIDE SEQUENCE [LARGE SCALE GENOMIC DNA]</scope>
    <source>
        <strain evidence="8 9">DSM 11907</strain>
    </source>
</reference>
<keyword evidence="5 6" id="KW-0472">Membrane</keyword>
<gene>
    <name evidence="8" type="ORF">CH338_13220</name>
</gene>
<dbReference type="PROSITE" id="PS50885">
    <property type="entry name" value="HAMP"/>
    <property type="match status" value="1"/>
</dbReference>
<evidence type="ECO:0000313" key="8">
    <source>
        <dbReference type="EMBL" id="RAI38303.1"/>
    </source>
</evidence>
<sequence length="281" mass="29959">MSLTISRRVGALVLLAVLACLAIMVVQLLALRSSLEQERRAAVMAQVQSAVAIVRDYAAKTEKGQLPQAEAQERAKTALRAIRFGQDDYVFVYGTDGMTLVLGPRAQLEGTNRIDNKDPKGVYTVRGLIAAAQRGGDFVAYEAPRSGSSEPAPKIGYAAMGPWSWVVGTGVYTDDLDQVFWASARTTLLWAAGLVAVLCVVAVTLARGLVGPLKTMTSAMGELAAGKLDVEIPGVGRKDEVGAMADAVAVFKTNAVERRRLEAEQHEAEARAAAQRKADMV</sequence>
<keyword evidence="3 6" id="KW-0812">Transmembrane</keyword>
<dbReference type="PROSITE" id="PS51257">
    <property type="entry name" value="PROKAR_LIPOPROTEIN"/>
    <property type="match status" value="1"/>
</dbReference>
<evidence type="ECO:0000256" key="4">
    <source>
        <dbReference type="ARBA" id="ARBA00022989"/>
    </source>
</evidence>
<accession>A0A327KL96</accession>
<dbReference type="Pfam" id="PF00672">
    <property type="entry name" value="HAMP"/>
    <property type="match status" value="1"/>
</dbReference>
<comment type="caution">
    <text evidence="8">The sequence shown here is derived from an EMBL/GenBank/DDBJ whole genome shotgun (WGS) entry which is preliminary data.</text>
</comment>
<proteinExistence type="predicted"/>
<evidence type="ECO:0000259" key="7">
    <source>
        <dbReference type="PROSITE" id="PS50885"/>
    </source>
</evidence>
<dbReference type="RefSeq" id="WP_146618762.1">
    <property type="nucleotide sequence ID" value="NZ_NPEU01000133.1"/>
</dbReference>